<evidence type="ECO:0000313" key="3">
    <source>
        <dbReference type="Proteomes" id="UP001454036"/>
    </source>
</evidence>
<dbReference type="PANTHER" id="PTHR33784">
    <property type="entry name" value="OS05G0482100 PROTEIN"/>
    <property type="match status" value="1"/>
</dbReference>
<dbReference type="InterPro" id="IPR040338">
    <property type="entry name" value="At1g67623-like"/>
</dbReference>
<name>A0AAV3NX57_LITER</name>
<comment type="caution">
    <text evidence="2">The sequence shown here is derived from an EMBL/GenBank/DDBJ whole genome shotgun (WGS) entry which is preliminary data.</text>
</comment>
<keyword evidence="3" id="KW-1185">Reference proteome</keyword>
<gene>
    <name evidence="2" type="ORF">LIER_04564</name>
</gene>
<dbReference type="SUPFAM" id="SSF81901">
    <property type="entry name" value="HCP-like"/>
    <property type="match status" value="1"/>
</dbReference>
<reference evidence="2 3" key="1">
    <citation type="submission" date="2024-01" db="EMBL/GenBank/DDBJ databases">
        <title>The complete chloroplast genome sequence of Lithospermum erythrorhizon: insights into the phylogenetic relationship among Boraginaceae species and the maternal lineages of purple gromwells.</title>
        <authorList>
            <person name="Okada T."/>
            <person name="Watanabe K."/>
        </authorList>
    </citation>
    <scope>NUCLEOTIDE SEQUENCE [LARGE SCALE GENOMIC DNA]</scope>
</reference>
<organism evidence="2 3">
    <name type="scientific">Lithospermum erythrorhizon</name>
    <name type="common">Purple gromwell</name>
    <name type="synonym">Lithospermum officinale var. erythrorhizon</name>
    <dbReference type="NCBI Taxonomy" id="34254"/>
    <lineage>
        <taxon>Eukaryota</taxon>
        <taxon>Viridiplantae</taxon>
        <taxon>Streptophyta</taxon>
        <taxon>Embryophyta</taxon>
        <taxon>Tracheophyta</taxon>
        <taxon>Spermatophyta</taxon>
        <taxon>Magnoliopsida</taxon>
        <taxon>eudicotyledons</taxon>
        <taxon>Gunneridae</taxon>
        <taxon>Pentapetalae</taxon>
        <taxon>asterids</taxon>
        <taxon>lamiids</taxon>
        <taxon>Boraginales</taxon>
        <taxon>Boraginaceae</taxon>
        <taxon>Boraginoideae</taxon>
        <taxon>Lithospermeae</taxon>
        <taxon>Lithospermum</taxon>
    </lineage>
</organism>
<dbReference type="PANTHER" id="PTHR33784:SF10">
    <property type="entry name" value="F-BOX PROTEIN"/>
    <property type="match status" value="1"/>
</dbReference>
<dbReference type="InterPro" id="IPR057136">
    <property type="entry name" value="At2g35280_TPR_dom"/>
</dbReference>
<dbReference type="EMBL" id="BAABME010000591">
    <property type="protein sequence ID" value="GAA0144010.1"/>
    <property type="molecule type" value="Genomic_DNA"/>
</dbReference>
<feature type="domain" description="At2g35280-like TPR" evidence="1">
    <location>
        <begin position="61"/>
        <end position="126"/>
    </location>
</feature>
<accession>A0AAV3NX57</accession>
<protein>
    <recommendedName>
        <fullName evidence="1">At2g35280-like TPR domain-containing protein</fullName>
    </recommendedName>
</protein>
<dbReference type="Pfam" id="PF23310">
    <property type="entry name" value="TPR_27"/>
    <property type="match status" value="1"/>
</dbReference>
<evidence type="ECO:0000259" key="1">
    <source>
        <dbReference type="Pfam" id="PF23310"/>
    </source>
</evidence>
<proteinExistence type="predicted"/>
<sequence>MNTTLSKKCLLEDLPEQVNIEIISKVASDSIRNVNSVKLSCKNLMKITYNDYVLRKANLEKLSVSQWHVNESRNNFMQLCEESGNPEALYRKGIVHLFQEGGTIQAINYLRQANKAGHLEAPYALGDIPKQRLPDCSFRQQHVKRARG</sequence>
<dbReference type="Proteomes" id="UP001454036">
    <property type="component" value="Unassembled WGS sequence"/>
</dbReference>
<evidence type="ECO:0000313" key="2">
    <source>
        <dbReference type="EMBL" id="GAA0144010.1"/>
    </source>
</evidence>
<dbReference type="AlphaFoldDB" id="A0AAV3NX57"/>